<feature type="compositionally biased region" description="Polar residues" evidence="4">
    <location>
        <begin position="364"/>
        <end position="382"/>
    </location>
</feature>
<sequence length="466" mass="52698">MHRGTTGIHPGPSVCVSVCVSVCLNRLYLTTVSFTINSSRMTLAAYREKLRELPLVSLFCSCILPRITEDKKEAGVVDLNLCNIRHMEVIELSKRSSGQAFEVILKPPTFDGGPELRATTPPRQKPSLEEIQKKLDAAQERRKCHEAELLKHLAERREHEREVAQKALTKERQEHRADAYKEQRQMHLNASQEHLNASQERLQEEDKHSVECLFSLSMINGAETLLSLKLSSQLLPHRIMAPVGSEVDVFLSSGVFFLLLVFLSIFLTALCSECGRRSFELRDPAVNKDPSSLIRVVKLEDAMVARENPMIAEIQNDEKDSVSFTPWRSHLAAPQHHPDARTNGSAAVMKTETAEEVKTDEDNSASFTPWRSHLNTDVQTPETPDHICITNGGRGGGRGDDDEEMENRNSVYAQVSKKVRPNPEGSRRKNRKWNRKCLHLRCPTGSQIWRTEGQKELKTKDKGEKR</sequence>
<dbReference type="EMBL" id="JAAKFY010000027">
    <property type="protein sequence ID" value="KAF3832098.1"/>
    <property type="molecule type" value="Genomic_DNA"/>
</dbReference>
<dbReference type="PRINTS" id="PR00345">
    <property type="entry name" value="STATHMIN"/>
</dbReference>
<keyword evidence="7" id="KW-1185">Reference proteome</keyword>
<dbReference type="GO" id="GO:0043005">
    <property type="term" value="C:neuron projection"/>
    <property type="evidence" value="ECO:0007669"/>
    <property type="project" value="TreeGrafter"/>
</dbReference>
<comment type="caution">
    <text evidence="6">The sequence shown here is derived from an EMBL/GenBank/DDBJ whole genome shotgun (WGS) entry which is preliminary data.</text>
</comment>
<dbReference type="GO" id="GO:0031175">
    <property type="term" value="P:neuron projection development"/>
    <property type="evidence" value="ECO:0007669"/>
    <property type="project" value="TreeGrafter"/>
</dbReference>
<dbReference type="InterPro" id="IPR000956">
    <property type="entry name" value="Stathmin_fam"/>
</dbReference>
<dbReference type="AlphaFoldDB" id="A0A7J5X6K8"/>
<dbReference type="PANTHER" id="PTHR10104">
    <property type="entry name" value="STATHMIN"/>
    <property type="match status" value="1"/>
</dbReference>
<dbReference type="PROSITE" id="PS51663">
    <property type="entry name" value="STATHMIN_3"/>
    <property type="match status" value="1"/>
</dbReference>
<comment type="similarity">
    <text evidence="1">Belongs to the stathmin family.</text>
</comment>
<keyword evidence="5" id="KW-0472">Membrane</keyword>
<dbReference type="PROSITE" id="PS01041">
    <property type="entry name" value="STATHMIN_2"/>
    <property type="match status" value="1"/>
</dbReference>
<name>A0A7J5X6K8_DISMA</name>
<dbReference type="PANTHER" id="PTHR10104:SF21">
    <property type="entry name" value="STATHMIN"/>
    <property type="match status" value="1"/>
</dbReference>
<dbReference type="GO" id="GO:0031110">
    <property type="term" value="P:regulation of microtubule polymerization or depolymerization"/>
    <property type="evidence" value="ECO:0007669"/>
    <property type="project" value="InterPro"/>
</dbReference>
<feature type="coiled-coil region" evidence="3">
    <location>
        <begin position="128"/>
        <end position="174"/>
    </location>
</feature>
<keyword evidence="5" id="KW-1133">Transmembrane helix</keyword>
<proteinExistence type="inferred from homology"/>
<evidence type="ECO:0000313" key="6">
    <source>
        <dbReference type="EMBL" id="KAF3832098.1"/>
    </source>
</evidence>
<dbReference type="SUPFAM" id="SSF101494">
    <property type="entry name" value="Stathmin"/>
    <property type="match status" value="1"/>
</dbReference>
<feature type="region of interest" description="Disordered" evidence="4">
    <location>
        <begin position="444"/>
        <end position="466"/>
    </location>
</feature>
<dbReference type="Proteomes" id="UP000518266">
    <property type="component" value="Unassembled WGS sequence"/>
</dbReference>
<dbReference type="OrthoDB" id="5986631at2759"/>
<dbReference type="InterPro" id="IPR030514">
    <property type="entry name" value="Stathmin_CS"/>
</dbReference>
<dbReference type="Pfam" id="PF00836">
    <property type="entry name" value="Stathmin"/>
    <property type="match status" value="1"/>
</dbReference>
<accession>A0A7J5X6K8</accession>
<keyword evidence="2 3" id="KW-0175">Coiled coil</keyword>
<evidence type="ECO:0000256" key="5">
    <source>
        <dbReference type="SAM" id="Phobius"/>
    </source>
</evidence>
<dbReference type="InterPro" id="IPR036002">
    <property type="entry name" value="Stathmin_sf"/>
</dbReference>
<protein>
    <recommendedName>
        <fullName evidence="8">Stathmin-4</fullName>
    </recommendedName>
</protein>
<evidence type="ECO:0000256" key="2">
    <source>
        <dbReference type="ARBA" id="ARBA00023054"/>
    </source>
</evidence>
<reference evidence="6 7" key="1">
    <citation type="submission" date="2020-03" db="EMBL/GenBank/DDBJ databases">
        <title>Dissostichus mawsoni Genome sequencing and assembly.</title>
        <authorList>
            <person name="Park H."/>
        </authorList>
    </citation>
    <scope>NUCLEOTIDE SEQUENCE [LARGE SCALE GENOMIC DNA]</scope>
    <source>
        <strain evidence="6">DM0001</strain>
        <tissue evidence="6">Muscle</tissue>
    </source>
</reference>
<feature type="compositionally biased region" description="Basic and acidic residues" evidence="4">
    <location>
        <begin position="452"/>
        <end position="466"/>
    </location>
</feature>
<evidence type="ECO:0008006" key="8">
    <source>
        <dbReference type="Google" id="ProtNLM"/>
    </source>
</evidence>
<feature type="region of interest" description="Disordered" evidence="4">
    <location>
        <begin position="354"/>
        <end position="404"/>
    </location>
</feature>
<feature type="transmembrane region" description="Helical" evidence="5">
    <location>
        <begin position="249"/>
        <end position="272"/>
    </location>
</feature>
<dbReference type="GO" id="GO:0007019">
    <property type="term" value="P:microtubule depolymerization"/>
    <property type="evidence" value="ECO:0007669"/>
    <property type="project" value="TreeGrafter"/>
</dbReference>
<evidence type="ECO:0000313" key="7">
    <source>
        <dbReference type="Proteomes" id="UP000518266"/>
    </source>
</evidence>
<dbReference type="GO" id="GO:0015631">
    <property type="term" value="F:tubulin binding"/>
    <property type="evidence" value="ECO:0007669"/>
    <property type="project" value="TreeGrafter"/>
</dbReference>
<evidence type="ECO:0000256" key="4">
    <source>
        <dbReference type="SAM" id="MobiDB-lite"/>
    </source>
</evidence>
<gene>
    <name evidence="6" type="ORF">F7725_025763</name>
</gene>
<dbReference type="Gene3D" id="6.10.280.30">
    <property type="match status" value="1"/>
</dbReference>
<evidence type="ECO:0000256" key="3">
    <source>
        <dbReference type="SAM" id="Coils"/>
    </source>
</evidence>
<dbReference type="GO" id="GO:0005737">
    <property type="term" value="C:cytoplasm"/>
    <property type="evidence" value="ECO:0007669"/>
    <property type="project" value="TreeGrafter"/>
</dbReference>
<keyword evidence="5" id="KW-0812">Transmembrane</keyword>
<evidence type="ECO:0000256" key="1">
    <source>
        <dbReference type="ARBA" id="ARBA00006959"/>
    </source>
</evidence>
<organism evidence="6 7">
    <name type="scientific">Dissostichus mawsoni</name>
    <name type="common">Antarctic cod</name>
    <dbReference type="NCBI Taxonomy" id="36200"/>
    <lineage>
        <taxon>Eukaryota</taxon>
        <taxon>Metazoa</taxon>
        <taxon>Chordata</taxon>
        <taxon>Craniata</taxon>
        <taxon>Vertebrata</taxon>
        <taxon>Euteleostomi</taxon>
        <taxon>Actinopterygii</taxon>
        <taxon>Neopterygii</taxon>
        <taxon>Teleostei</taxon>
        <taxon>Neoteleostei</taxon>
        <taxon>Acanthomorphata</taxon>
        <taxon>Eupercaria</taxon>
        <taxon>Perciformes</taxon>
        <taxon>Notothenioidei</taxon>
        <taxon>Nototheniidae</taxon>
        <taxon>Dissostichus</taxon>
    </lineage>
</organism>